<evidence type="ECO:0000313" key="3">
    <source>
        <dbReference type="EMBL" id="KAK7795871.1"/>
    </source>
</evidence>
<proteinExistence type="predicted"/>
<dbReference type="EMBL" id="JBBHLL010001636">
    <property type="protein sequence ID" value="KAK7795871.1"/>
    <property type="molecule type" value="Genomic_DNA"/>
</dbReference>
<sequence length="58" mass="6824">MYMDESRVSAWEEVQQRLLNVCSEALSYFLTLTSESHREAWTNLLLLFLTKVLKISDN</sequence>
<dbReference type="Pfam" id="PF20252">
    <property type="entry name" value="BIG2_C"/>
    <property type="match status" value="1"/>
</dbReference>
<keyword evidence="4" id="KW-1185">Reference proteome</keyword>
<evidence type="ECO:0000259" key="1">
    <source>
        <dbReference type="Pfam" id="PF20252"/>
    </source>
</evidence>
<organism evidence="3 4">
    <name type="scientific">Myodes glareolus</name>
    <name type="common">Bank vole</name>
    <name type="synonym">Clethrionomys glareolus</name>
    <dbReference type="NCBI Taxonomy" id="447135"/>
    <lineage>
        <taxon>Eukaryota</taxon>
        <taxon>Metazoa</taxon>
        <taxon>Chordata</taxon>
        <taxon>Craniata</taxon>
        <taxon>Vertebrata</taxon>
        <taxon>Euteleostomi</taxon>
        <taxon>Mammalia</taxon>
        <taxon>Eutheria</taxon>
        <taxon>Euarchontoglires</taxon>
        <taxon>Glires</taxon>
        <taxon>Rodentia</taxon>
        <taxon>Myomorpha</taxon>
        <taxon>Muroidea</taxon>
        <taxon>Cricetidae</taxon>
        <taxon>Arvicolinae</taxon>
        <taxon>Myodes</taxon>
    </lineage>
</organism>
<dbReference type="EMBL" id="JBBHLL010001637">
    <property type="protein sequence ID" value="KAK7795868.1"/>
    <property type="molecule type" value="Genomic_DNA"/>
</dbReference>
<protein>
    <recommendedName>
        <fullName evidence="1">Sec7/BIG1-like C-terminal domain-containing protein</fullName>
    </recommendedName>
</protein>
<evidence type="ECO:0000313" key="2">
    <source>
        <dbReference type="EMBL" id="KAK7795868.1"/>
    </source>
</evidence>
<comment type="caution">
    <text evidence="3">The sequence shown here is derived from an EMBL/GenBank/DDBJ whole genome shotgun (WGS) entry which is preliminary data.</text>
</comment>
<name>A0AAW0H2C2_MYOGA</name>
<dbReference type="AlphaFoldDB" id="A0AAW0H2C2"/>
<accession>A0AAW0H2C2</accession>
<dbReference type="InterPro" id="IPR046455">
    <property type="entry name" value="Sec7/BIG1-like_C"/>
</dbReference>
<evidence type="ECO:0000313" key="4">
    <source>
        <dbReference type="Proteomes" id="UP001488838"/>
    </source>
</evidence>
<reference evidence="3 4" key="1">
    <citation type="journal article" date="2023" name="bioRxiv">
        <title>Conserved and derived expression patterns and positive selection on dental genes reveal complex evolutionary context of ever-growing rodent molars.</title>
        <authorList>
            <person name="Calamari Z.T."/>
            <person name="Song A."/>
            <person name="Cohen E."/>
            <person name="Akter M."/>
            <person name="Roy R.D."/>
            <person name="Hallikas O."/>
            <person name="Christensen M.M."/>
            <person name="Li P."/>
            <person name="Marangoni P."/>
            <person name="Jernvall J."/>
            <person name="Klein O.D."/>
        </authorList>
    </citation>
    <scope>NUCLEOTIDE SEQUENCE [LARGE SCALE GENOMIC DNA]</scope>
    <source>
        <strain evidence="3">V071</strain>
    </source>
</reference>
<feature type="non-terminal residue" evidence="3">
    <location>
        <position position="58"/>
    </location>
</feature>
<gene>
    <name evidence="2" type="ORF">U0070_006953</name>
    <name evidence="3" type="ORF">U0070_018391</name>
</gene>
<feature type="domain" description="Sec7/BIG1-like C-terminal" evidence="1">
    <location>
        <begin position="1"/>
        <end position="57"/>
    </location>
</feature>
<reference evidence="3" key="2">
    <citation type="submission" date="2024-03" db="EMBL/GenBank/DDBJ databases">
        <authorList>
            <person name="Calamari Z.T."/>
        </authorList>
    </citation>
    <scope>NUCLEOTIDE SEQUENCE</scope>
    <source>
        <strain evidence="3">V071</strain>
        <tissue evidence="3">Muscle</tissue>
    </source>
</reference>
<dbReference type="Proteomes" id="UP001488838">
    <property type="component" value="Unassembled WGS sequence"/>
</dbReference>